<gene>
    <name evidence="1" type="ORF">TbgDal_VI20</name>
</gene>
<evidence type="ECO:0000313" key="2">
    <source>
        <dbReference type="Proteomes" id="UP000002316"/>
    </source>
</evidence>
<dbReference type="Proteomes" id="UP000002316">
    <property type="component" value="Chromosome 6"/>
</dbReference>
<name>C9ZQ43_TRYB9</name>
<evidence type="ECO:0000313" key="1">
    <source>
        <dbReference type="EMBL" id="CBH11522.1"/>
    </source>
</evidence>
<dbReference type="RefSeq" id="XP_011773808.1">
    <property type="nucleotide sequence ID" value="XM_011775506.1"/>
</dbReference>
<protein>
    <submittedName>
        <fullName evidence="1">Uncharacterized protein</fullName>
    </submittedName>
</protein>
<dbReference type="AlphaFoldDB" id="C9ZQ43"/>
<organism evidence="1 2">
    <name type="scientific">Trypanosoma brucei gambiense (strain MHOM/CI/86/DAL972)</name>
    <dbReference type="NCBI Taxonomy" id="679716"/>
    <lineage>
        <taxon>Eukaryota</taxon>
        <taxon>Discoba</taxon>
        <taxon>Euglenozoa</taxon>
        <taxon>Kinetoplastea</taxon>
        <taxon>Metakinetoplastina</taxon>
        <taxon>Trypanosomatida</taxon>
        <taxon>Trypanosomatidae</taxon>
        <taxon>Trypanosoma</taxon>
    </lineage>
</organism>
<dbReference type="EMBL" id="FN554969">
    <property type="protein sequence ID" value="CBH11522.1"/>
    <property type="molecule type" value="Genomic_DNA"/>
</dbReference>
<dbReference type="GeneID" id="23861838"/>
<dbReference type="KEGG" id="tbg:TbgDal_VI20"/>
<accession>C9ZQ43</accession>
<reference evidence="2" key="1">
    <citation type="journal article" date="2010" name="PLoS Negl. Trop. Dis.">
        <title>The genome sequence of Trypanosoma brucei gambiense, causative agent of chronic human african trypanosomiasis.</title>
        <authorList>
            <person name="Jackson A.P."/>
            <person name="Sanders M."/>
            <person name="Berry A."/>
            <person name="McQuillan J."/>
            <person name="Aslett M.A."/>
            <person name="Quail M.A."/>
            <person name="Chukualim B."/>
            <person name="Capewell P."/>
            <person name="MacLeod A."/>
            <person name="Melville S.E."/>
            <person name="Gibson W."/>
            <person name="Barry J.D."/>
            <person name="Berriman M."/>
            <person name="Hertz-Fowler C."/>
        </authorList>
    </citation>
    <scope>NUCLEOTIDE SEQUENCE [LARGE SCALE GENOMIC DNA]</scope>
    <source>
        <strain evidence="2">MHOM/CI/86/DAL972</strain>
    </source>
</reference>
<proteinExistence type="predicted"/>
<sequence>MYSAWSIDFTWFFPRSVPDPATHNGTSGYFQSVKTVTLPVIRASNIPVFAPALHSTVQTIPVCCCFPYITAPCSRAVKRTTIRAKPHAVMLISVPIVSITCLSVYGPRVKENRLGRVSTIQGEQGR</sequence>